<keyword evidence="3" id="KW-1185">Reference proteome</keyword>
<evidence type="ECO:0000313" key="3">
    <source>
        <dbReference type="Proteomes" id="UP000770661"/>
    </source>
</evidence>
<dbReference type="EMBL" id="JACEEZ010000686">
    <property type="protein sequence ID" value="KAG0729897.1"/>
    <property type="molecule type" value="Genomic_DNA"/>
</dbReference>
<protein>
    <submittedName>
        <fullName evidence="2">Uncharacterized protein</fullName>
    </submittedName>
</protein>
<accession>A0A8J4YKN7</accession>
<dbReference type="Proteomes" id="UP000770661">
    <property type="component" value="Unassembled WGS sequence"/>
</dbReference>
<feature type="compositionally biased region" description="Basic and acidic residues" evidence="1">
    <location>
        <begin position="59"/>
        <end position="68"/>
    </location>
</feature>
<feature type="compositionally biased region" description="Pro residues" evidence="1">
    <location>
        <begin position="139"/>
        <end position="154"/>
    </location>
</feature>
<organism evidence="2 3">
    <name type="scientific">Chionoecetes opilio</name>
    <name type="common">Atlantic snow crab</name>
    <name type="synonym">Cancer opilio</name>
    <dbReference type="NCBI Taxonomy" id="41210"/>
    <lineage>
        <taxon>Eukaryota</taxon>
        <taxon>Metazoa</taxon>
        <taxon>Ecdysozoa</taxon>
        <taxon>Arthropoda</taxon>
        <taxon>Crustacea</taxon>
        <taxon>Multicrustacea</taxon>
        <taxon>Malacostraca</taxon>
        <taxon>Eumalacostraca</taxon>
        <taxon>Eucarida</taxon>
        <taxon>Decapoda</taxon>
        <taxon>Pleocyemata</taxon>
        <taxon>Brachyura</taxon>
        <taxon>Eubrachyura</taxon>
        <taxon>Majoidea</taxon>
        <taxon>Majidae</taxon>
        <taxon>Chionoecetes</taxon>
    </lineage>
</organism>
<name>A0A8J4YKN7_CHIOP</name>
<sequence length="276" mass="29382">MSVLTPGPPFLPPPDYVRLALPGGLFRPLYHRALPPSAGAGRRAPEQKPWDQRGVPDGPRLRNAERDQMVPPAPRVQCIRPSRGQKIPPRQGAWRRGDSGWPDEGHRVLAGNTWPSTPASPPQPHLRGIPGRGGRGQRPRPPYIAPPPWGPPAPEFTATQLPPVKPWPHPGGGSTTEARPRSPSGTAVYTFTGPGRPGSGRKGPRSYHGGGRAFGGGLTTAPHSPTELVASSTPRKCPAPPGEATVEYTPTPRTGLRPSKSRSQGQREVITPILGS</sequence>
<dbReference type="AlphaFoldDB" id="A0A8J4YKN7"/>
<gene>
    <name evidence="2" type="ORF">GWK47_029391</name>
</gene>
<evidence type="ECO:0000313" key="2">
    <source>
        <dbReference type="EMBL" id="KAG0729897.1"/>
    </source>
</evidence>
<reference evidence="2" key="1">
    <citation type="submission" date="2020-07" db="EMBL/GenBank/DDBJ databases">
        <title>The High-quality genome of the commercially important snow crab, Chionoecetes opilio.</title>
        <authorList>
            <person name="Jeong J.-H."/>
            <person name="Ryu S."/>
        </authorList>
    </citation>
    <scope>NUCLEOTIDE SEQUENCE</scope>
    <source>
        <strain evidence="2">MADBK_172401_WGS</strain>
        <tissue evidence="2">Digestive gland</tissue>
    </source>
</reference>
<feature type="region of interest" description="Disordered" evidence="1">
    <location>
        <begin position="28"/>
        <end position="276"/>
    </location>
</feature>
<proteinExistence type="predicted"/>
<evidence type="ECO:0000256" key="1">
    <source>
        <dbReference type="SAM" id="MobiDB-lite"/>
    </source>
</evidence>
<feature type="compositionally biased region" description="Gly residues" evidence="1">
    <location>
        <begin position="208"/>
        <end position="218"/>
    </location>
</feature>
<comment type="caution">
    <text evidence="2">The sequence shown here is derived from an EMBL/GenBank/DDBJ whole genome shotgun (WGS) entry which is preliminary data.</text>
</comment>
<feature type="compositionally biased region" description="Basic and acidic residues" evidence="1">
    <location>
        <begin position="95"/>
        <end position="107"/>
    </location>
</feature>